<dbReference type="AlphaFoldDB" id="A0A1I7PI64"/>
<reference evidence="2 3" key="1">
    <citation type="submission" date="2016-06" db="EMBL/GenBank/DDBJ databases">
        <title>Three novel species with peptidoglycan cell walls form the new genus Lacunisphaera gen. nov. in the family Opitutaceae of the verrucomicrobial subdivision 4.</title>
        <authorList>
            <person name="Rast P."/>
            <person name="Gloeckner I."/>
            <person name="Jogler M."/>
            <person name="Boedeker C."/>
            <person name="Jeske O."/>
            <person name="Wiegand S."/>
            <person name="Reinhardt R."/>
            <person name="Schumann P."/>
            <person name="Rohde M."/>
            <person name="Spring S."/>
            <person name="Gloeckner F.O."/>
            <person name="Jogler C."/>
        </authorList>
    </citation>
    <scope>NUCLEOTIDE SEQUENCE [LARGE SCALE GENOMIC DNA]</scope>
    <source>
        <strain evidence="2 3">IG16b</strain>
    </source>
</reference>
<evidence type="ECO:0000313" key="2">
    <source>
        <dbReference type="EMBL" id="AOS43322.1"/>
    </source>
</evidence>
<dbReference type="OrthoDB" id="196494at2"/>
<accession>A0A1I7PI64</accession>
<dbReference type="KEGG" id="obg:Verru16b_00365"/>
<organism evidence="2 3">
    <name type="scientific">Lacunisphaera limnophila</name>
    <dbReference type="NCBI Taxonomy" id="1838286"/>
    <lineage>
        <taxon>Bacteria</taxon>
        <taxon>Pseudomonadati</taxon>
        <taxon>Verrucomicrobiota</taxon>
        <taxon>Opitutia</taxon>
        <taxon>Opitutales</taxon>
        <taxon>Opitutaceae</taxon>
        <taxon>Lacunisphaera</taxon>
    </lineage>
</organism>
<dbReference type="STRING" id="1838286.Verru16b_00365"/>
<dbReference type="EMBL" id="CP016094">
    <property type="protein sequence ID" value="AOS43322.1"/>
    <property type="molecule type" value="Genomic_DNA"/>
</dbReference>
<evidence type="ECO:0000313" key="3">
    <source>
        <dbReference type="Proteomes" id="UP000095228"/>
    </source>
</evidence>
<dbReference type="RefSeq" id="WP_069960688.1">
    <property type="nucleotide sequence ID" value="NZ_CP016094.1"/>
</dbReference>
<protein>
    <recommendedName>
        <fullName evidence="4">RsbT co-antagonist protein RsbRD N-terminal domain-containing protein</fullName>
    </recommendedName>
</protein>
<evidence type="ECO:0008006" key="4">
    <source>
        <dbReference type="Google" id="ProtNLM"/>
    </source>
</evidence>
<feature type="region of interest" description="Disordered" evidence="1">
    <location>
        <begin position="52"/>
        <end position="71"/>
    </location>
</feature>
<proteinExistence type="predicted"/>
<keyword evidence="3" id="KW-1185">Reference proteome</keyword>
<dbReference type="Proteomes" id="UP000095228">
    <property type="component" value="Chromosome"/>
</dbReference>
<name>A0A1I7PI64_9BACT</name>
<gene>
    <name evidence="2" type="ORF">Verru16b_00365</name>
</gene>
<evidence type="ECO:0000256" key="1">
    <source>
        <dbReference type="SAM" id="MobiDB-lite"/>
    </source>
</evidence>
<feature type="compositionally biased region" description="Basic and acidic residues" evidence="1">
    <location>
        <begin position="57"/>
        <end position="71"/>
    </location>
</feature>
<sequence length="143" mass="16327">MKPELRHALERRRPEIRARWEALLRLEKAPTALARPDTLVYLFDHTLAEVLSPEPGRGARPERVGERPECRSEGNPFRYYFAALEQSLLEALIWAQSEDPALTPTDKVASVGELCQQLRRVARREIGLFDRLCPAMPAEVPEV</sequence>